<dbReference type="InterPro" id="IPR036425">
    <property type="entry name" value="MoaB/Mog-like_dom_sf"/>
</dbReference>
<dbReference type="Gene3D" id="3.40.980.10">
    <property type="entry name" value="MoaB/Mog-like domain"/>
    <property type="match status" value="1"/>
</dbReference>
<dbReference type="SUPFAM" id="SSF53218">
    <property type="entry name" value="Molybdenum cofactor biosynthesis proteins"/>
    <property type="match status" value="1"/>
</dbReference>
<dbReference type="Pfam" id="PF02464">
    <property type="entry name" value="CinA"/>
    <property type="match status" value="1"/>
</dbReference>
<dbReference type="AlphaFoldDB" id="A0A8H2M747"/>
<comment type="similarity">
    <text evidence="1">Belongs to the CinA family.</text>
</comment>
<dbReference type="PIRSF" id="PIRSF006728">
    <property type="entry name" value="CinA"/>
    <property type="match status" value="1"/>
</dbReference>
<comment type="caution">
    <text evidence="3">The sequence shown here is derived from an EMBL/GenBank/DDBJ whole genome shotgun (WGS) entry which is preliminary data.</text>
</comment>
<name>A0A8H2M747_9FIRM</name>
<dbReference type="PANTHER" id="PTHR13939">
    <property type="entry name" value="NICOTINAMIDE-NUCLEOTIDE AMIDOHYDROLASE PNCC"/>
    <property type="match status" value="1"/>
</dbReference>
<organism evidence="3 4">
    <name type="scientific">Urinicoccus massiliensis</name>
    <dbReference type="NCBI Taxonomy" id="1723382"/>
    <lineage>
        <taxon>Bacteria</taxon>
        <taxon>Bacillati</taxon>
        <taxon>Bacillota</taxon>
        <taxon>Tissierellia</taxon>
        <taxon>Tissierellales</taxon>
        <taxon>Peptoniphilaceae</taxon>
        <taxon>Urinicoccus</taxon>
    </lineage>
</organism>
<dbReference type="EMBL" id="CAACYI010000001">
    <property type="protein sequence ID" value="VFB16372.1"/>
    <property type="molecule type" value="Genomic_DNA"/>
</dbReference>
<dbReference type="InterPro" id="IPR008135">
    <property type="entry name" value="Competence-induced_CinA"/>
</dbReference>
<dbReference type="NCBIfam" id="TIGR00200">
    <property type="entry name" value="cinA_nterm"/>
    <property type="match status" value="1"/>
</dbReference>
<dbReference type="InterPro" id="IPR041424">
    <property type="entry name" value="CinA_KH"/>
</dbReference>
<dbReference type="InterPro" id="IPR050101">
    <property type="entry name" value="CinA"/>
</dbReference>
<dbReference type="Pfam" id="PF18146">
    <property type="entry name" value="CinA_KH"/>
    <property type="match status" value="1"/>
</dbReference>
<dbReference type="InterPro" id="IPR008136">
    <property type="entry name" value="CinA_C"/>
</dbReference>
<feature type="domain" description="MoaB/Mog" evidence="2">
    <location>
        <begin position="4"/>
        <end position="170"/>
    </location>
</feature>
<sequence>MRAMIISVGKELLLGDIENTNEVYIARELRKRGVEVIKEITLNDNFSQLRREFQQAVQKIDLLIISGGLGPTEDDLTKEALAGALNLDLVFNEDLYTSFVGERIKLGRKITSNLKKQFYTIEGSEILSNQWGTAPGEYLTFLNCHIFLLPGPPYELRNMFSNYVKDFVRTRDYIGLRSLSVVNMGESQVETLLRQKLNLPELEVNTYVHDKLVEIKLLSKGQDENKVNKRLDLAEEQLLELFRGNIYSFKIENLQERVVKLCREKNLLISFAESITGGFLAKTITSCSGASHILKYSIVSYSNEVKHEELKVDQDTLDQHGAVSYETALEMARGLYQKGYCDIAIATTGEAGPCPAEKEVGKVFAAFYSKEKQLIQEFNFSGNREEIQEQTVRQVLFLLVKEFLEG</sequence>
<evidence type="ECO:0000313" key="3">
    <source>
        <dbReference type="EMBL" id="VFB16372.1"/>
    </source>
</evidence>
<dbReference type="CDD" id="cd00885">
    <property type="entry name" value="cinA"/>
    <property type="match status" value="1"/>
</dbReference>
<dbReference type="NCBIfam" id="TIGR00199">
    <property type="entry name" value="PncC_domain"/>
    <property type="match status" value="1"/>
</dbReference>
<reference evidence="3 4" key="1">
    <citation type="submission" date="2019-02" db="EMBL/GenBank/DDBJ databases">
        <authorList>
            <consortium name="Pathogen Informatics"/>
        </authorList>
    </citation>
    <scope>NUCLEOTIDE SEQUENCE [LARGE SCALE GENOMIC DNA]</scope>
    <source>
        <strain evidence="3 4">3012STDY7089603</strain>
    </source>
</reference>
<dbReference type="InterPro" id="IPR001453">
    <property type="entry name" value="MoaB/Mog_dom"/>
</dbReference>
<evidence type="ECO:0000313" key="4">
    <source>
        <dbReference type="Proteomes" id="UP000377798"/>
    </source>
</evidence>
<accession>A0A8H2M747</accession>
<dbReference type="Gene3D" id="3.90.950.20">
    <property type="entry name" value="CinA-like"/>
    <property type="match status" value="1"/>
</dbReference>
<proteinExistence type="inferred from homology"/>
<dbReference type="RefSeq" id="WP_072469229.1">
    <property type="nucleotide sequence ID" value="NZ_CAACYI010000001.1"/>
</dbReference>
<dbReference type="Pfam" id="PF00994">
    <property type="entry name" value="MoCF_biosynth"/>
    <property type="match status" value="1"/>
</dbReference>
<dbReference type="SMART" id="SM00852">
    <property type="entry name" value="MoCF_biosynth"/>
    <property type="match status" value="1"/>
</dbReference>
<dbReference type="PANTHER" id="PTHR13939:SF0">
    <property type="entry name" value="NMN AMIDOHYDROLASE-LIKE PROTEIN YFAY"/>
    <property type="match status" value="1"/>
</dbReference>
<evidence type="ECO:0000259" key="2">
    <source>
        <dbReference type="SMART" id="SM00852"/>
    </source>
</evidence>
<gene>
    <name evidence="3" type="primary">ygaD</name>
    <name evidence="1" type="synonym">cinA</name>
    <name evidence="3" type="ORF">NCTC13150_00894</name>
</gene>
<protein>
    <recommendedName>
        <fullName evidence="1">Putative competence-damage inducible protein</fullName>
    </recommendedName>
</protein>
<keyword evidence="4" id="KW-1185">Reference proteome</keyword>
<evidence type="ECO:0000256" key="1">
    <source>
        <dbReference type="HAMAP-Rule" id="MF_00226"/>
    </source>
</evidence>
<dbReference type="Proteomes" id="UP000377798">
    <property type="component" value="Unassembled WGS sequence"/>
</dbReference>
<dbReference type="HAMAP" id="MF_00226_B">
    <property type="entry name" value="CinA_B"/>
    <property type="match status" value="1"/>
</dbReference>
<dbReference type="NCBIfam" id="TIGR00177">
    <property type="entry name" value="molyb_syn"/>
    <property type="match status" value="1"/>
</dbReference>
<dbReference type="InterPro" id="IPR036653">
    <property type="entry name" value="CinA-like_C"/>
</dbReference>
<dbReference type="SUPFAM" id="SSF142433">
    <property type="entry name" value="CinA-like"/>
    <property type="match status" value="1"/>
</dbReference>